<dbReference type="InterPro" id="IPR012910">
    <property type="entry name" value="Plug_dom"/>
</dbReference>
<evidence type="ECO:0000256" key="3">
    <source>
        <dbReference type="ARBA" id="ARBA00022452"/>
    </source>
</evidence>
<comment type="similarity">
    <text evidence="8 9">Belongs to the TonB-dependent receptor family.</text>
</comment>
<dbReference type="GO" id="GO:0015344">
    <property type="term" value="F:siderophore uptake transmembrane transporter activity"/>
    <property type="evidence" value="ECO:0007669"/>
    <property type="project" value="TreeGrafter"/>
</dbReference>
<dbReference type="AlphaFoldDB" id="A0A9D7SIL3"/>
<proteinExistence type="inferred from homology"/>
<feature type="domain" description="TonB-dependent receptor plug" evidence="12">
    <location>
        <begin position="56"/>
        <end position="155"/>
    </location>
</feature>
<comment type="caution">
    <text evidence="13">The sequence shown here is derived from an EMBL/GenBank/DDBJ whole genome shotgun (WGS) entry which is preliminary data.</text>
</comment>
<evidence type="ECO:0000259" key="12">
    <source>
        <dbReference type="Pfam" id="PF07715"/>
    </source>
</evidence>
<keyword evidence="2 8" id="KW-0813">Transport</keyword>
<evidence type="ECO:0000256" key="8">
    <source>
        <dbReference type="PROSITE-ProRule" id="PRU01360"/>
    </source>
</evidence>
<keyword evidence="4 8" id="KW-0812">Transmembrane</keyword>
<evidence type="ECO:0000313" key="14">
    <source>
        <dbReference type="Proteomes" id="UP000886657"/>
    </source>
</evidence>
<dbReference type="Proteomes" id="UP000886657">
    <property type="component" value="Unassembled WGS sequence"/>
</dbReference>
<keyword evidence="10" id="KW-0732">Signal</keyword>
<comment type="subcellular location">
    <subcellularLocation>
        <location evidence="1 8">Cell outer membrane</location>
        <topology evidence="1 8">Multi-pass membrane protein</topology>
    </subcellularLocation>
</comment>
<dbReference type="GO" id="GO:0009279">
    <property type="term" value="C:cell outer membrane"/>
    <property type="evidence" value="ECO:0007669"/>
    <property type="project" value="UniProtKB-SubCell"/>
</dbReference>
<protein>
    <submittedName>
        <fullName evidence="13">TonB-dependent copper receptor</fullName>
    </submittedName>
</protein>
<reference evidence="13" key="1">
    <citation type="submission" date="2020-10" db="EMBL/GenBank/DDBJ databases">
        <title>Connecting structure to function with the recovery of over 1000 high-quality activated sludge metagenome-assembled genomes encoding full-length rRNA genes using long-read sequencing.</title>
        <authorList>
            <person name="Singleton C.M."/>
            <person name="Petriglieri F."/>
            <person name="Kristensen J.M."/>
            <person name="Kirkegaard R.H."/>
            <person name="Michaelsen T.Y."/>
            <person name="Andersen M.H."/>
            <person name="Karst S.M."/>
            <person name="Dueholm M.S."/>
            <person name="Nielsen P.H."/>
            <person name="Albertsen M."/>
        </authorList>
    </citation>
    <scope>NUCLEOTIDE SEQUENCE</scope>
    <source>
        <strain evidence="13">Skiv_18-Q3-R9-52_MAXAC.067</strain>
    </source>
</reference>
<gene>
    <name evidence="13" type="ORF">IPP58_12045</name>
</gene>
<dbReference type="NCBIfam" id="TIGR01778">
    <property type="entry name" value="TonB-copper"/>
    <property type="match status" value="1"/>
</dbReference>
<keyword evidence="3 8" id="KW-1134">Transmembrane beta strand</keyword>
<dbReference type="InterPro" id="IPR037066">
    <property type="entry name" value="Plug_dom_sf"/>
</dbReference>
<keyword evidence="5 9" id="KW-0798">TonB box</keyword>
<dbReference type="Gene3D" id="2.40.170.20">
    <property type="entry name" value="TonB-dependent receptor, beta-barrel domain"/>
    <property type="match status" value="1"/>
</dbReference>
<dbReference type="InterPro" id="IPR036942">
    <property type="entry name" value="Beta-barrel_TonB_sf"/>
</dbReference>
<dbReference type="Gene3D" id="2.170.130.10">
    <property type="entry name" value="TonB-dependent receptor, plug domain"/>
    <property type="match status" value="1"/>
</dbReference>
<accession>A0A9D7SIL3</accession>
<dbReference type="CDD" id="cd01347">
    <property type="entry name" value="ligand_gated_channel"/>
    <property type="match status" value="1"/>
</dbReference>
<keyword evidence="13" id="KW-0675">Receptor</keyword>
<evidence type="ECO:0000256" key="4">
    <source>
        <dbReference type="ARBA" id="ARBA00022692"/>
    </source>
</evidence>
<feature type="chain" id="PRO_5039403141" evidence="10">
    <location>
        <begin position="21"/>
        <end position="698"/>
    </location>
</feature>
<evidence type="ECO:0000256" key="7">
    <source>
        <dbReference type="ARBA" id="ARBA00023237"/>
    </source>
</evidence>
<feature type="domain" description="TonB-dependent receptor-like beta-barrel" evidence="11">
    <location>
        <begin position="210"/>
        <end position="655"/>
    </location>
</feature>
<name>A0A9D7SIL3_9BACT</name>
<dbReference type="EMBL" id="JADKIO010000008">
    <property type="protein sequence ID" value="MBK9797204.1"/>
    <property type="molecule type" value="Genomic_DNA"/>
</dbReference>
<dbReference type="InterPro" id="IPR000531">
    <property type="entry name" value="Beta-barrel_TonB"/>
</dbReference>
<dbReference type="InterPro" id="IPR010100">
    <property type="entry name" value="TonB-dep_Cu_rcpt"/>
</dbReference>
<evidence type="ECO:0000256" key="2">
    <source>
        <dbReference type="ARBA" id="ARBA00022448"/>
    </source>
</evidence>
<evidence type="ECO:0000256" key="9">
    <source>
        <dbReference type="RuleBase" id="RU003357"/>
    </source>
</evidence>
<dbReference type="PROSITE" id="PS52016">
    <property type="entry name" value="TONB_DEPENDENT_REC_3"/>
    <property type="match status" value="1"/>
</dbReference>
<dbReference type="Pfam" id="PF07715">
    <property type="entry name" value="Plug"/>
    <property type="match status" value="1"/>
</dbReference>
<evidence type="ECO:0000256" key="10">
    <source>
        <dbReference type="SAM" id="SignalP"/>
    </source>
</evidence>
<evidence type="ECO:0000313" key="13">
    <source>
        <dbReference type="EMBL" id="MBK9797204.1"/>
    </source>
</evidence>
<evidence type="ECO:0000256" key="6">
    <source>
        <dbReference type="ARBA" id="ARBA00023136"/>
    </source>
</evidence>
<evidence type="ECO:0000256" key="5">
    <source>
        <dbReference type="ARBA" id="ARBA00023077"/>
    </source>
</evidence>
<dbReference type="PANTHER" id="PTHR30069:SF49">
    <property type="entry name" value="OUTER MEMBRANE PROTEIN C"/>
    <property type="match status" value="1"/>
</dbReference>
<keyword evidence="6 8" id="KW-0472">Membrane</keyword>
<dbReference type="InterPro" id="IPR039426">
    <property type="entry name" value="TonB-dep_rcpt-like"/>
</dbReference>
<sequence>MTLTRLCLRLSLVCTLPLAAAETDPKPKKPTDRTAPKPVPSAVVEVTAPLPTEPLVTVMDPKAPRQPLPAQDGAEYLKGIPGFSVIRKGGTDGDPVLRGMAGSRLNILLDGEQLLGGCGMRMDPPTAYVFPESYDRITVVKGPQTVLYGPGNSAGLVRFERTNERFQKPGFRGVASLMGGSFGRNDAVLDATGGTSAFYVRGIGTRSHSDDYEDGKGTTIHARYTRWSANAAFGWTPSDNTRLELSGTRSNGEAAYADRTMDGAKFLRENVGFRGEWRQLTDRIEKVEFQVYRNYVDHVMDNYTLRTFTPTMMMPGPMVNSPDRLTRGGRLALGLRLAEATKLTLGLDTQANDHTIRKTANEYTMPVENMARNDDGRFKNSAFFAEVEHPFSAKDRLVAGLRADRWHAEDPRAVVAITMMANVANPTFNHERNETLSSGFLRYEREVFTGSTFYAGVGHAERFPDYWEAISKESLSTASAFDTKAERTTQLDLGWMKQTGAIQTSLSFFYGKVKDFILIQSNVVKPLMAGTRMATVSRNVDATTWGGEVAMGTKLAGFLKVDGSLAYTRGENDTDGRALAQIPPLEARLGLGYEAEAWSTGLLVRGVTRQDRFAVNQGNIVGQDIGATAGFAVVSLNAGWKPAKGWLVTGGVDNLFNRAYAEHISKSTSMIPGYLVQSIRVNEPGRTLWLKASLTFGR</sequence>
<dbReference type="PANTHER" id="PTHR30069">
    <property type="entry name" value="TONB-DEPENDENT OUTER MEMBRANE RECEPTOR"/>
    <property type="match status" value="1"/>
</dbReference>
<evidence type="ECO:0000256" key="1">
    <source>
        <dbReference type="ARBA" id="ARBA00004571"/>
    </source>
</evidence>
<dbReference type="SUPFAM" id="SSF56935">
    <property type="entry name" value="Porins"/>
    <property type="match status" value="1"/>
</dbReference>
<evidence type="ECO:0000259" key="11">
    <source>
        <dbReference type="Pfam" id="PF00593"/>
    </source>
</evidence>
<feature type="signal peptide" evidence="10">
    <location>
        <begin position="1"/>
        <end position="20"/>
    </location>
</feature>
<organism evidence="13 14">
    <name type="scientific">Candidatus Geothrix skivensis</name>
    <dbReference type="NCBI Taxonomy" id="2954439"/>
    <lineage>
        <taxon>Bacteria</taxon>
        <taxon>Pseudomonadati</taxon>
        <taxon>Acidobacteriota</taxon>
        <taxon>Holophagae</taxon>
        <taxon>Holophagales</taxon>
        <taxon>Holophagaceae</taxon>
        <taxon>Geothrix</taxon>
    </lineage>
</organism>
<keyword evidence="7 8" id="KW-0998">Cell outer membrane</keyword>
<dbReference type="Pfam" id="PF00593">
    <property type="entry name" value="TonB_dep_Rec_b-barrel"/>
    <property type="match status" value="1"/>
</dbReference>
<dbReference type="GO" id="GO:0044718">
    <property type="term" value="P:siderophore transmembrane transport"/>
    <property type="evidence" value="ECO:0007669"/>
    <property type="project" value="TreeGrafter"/>
</dbReference>